<dbReference type="STRING" id="1032480.MLP_37140"/>
<dbReference type="GO" id="GO:0009295">
    <property type="term" value="C:nucleoid"/>
    <property type="evidence" value="ECO:0007669"/>
    <property type="project" value="TreeGrafter"/>
</dbReference>
<dbReference type="GO" id="GO:0006260">
    <property type="term" value="P:DNA replication"/>
    <property type="evidence" value="ECO:0007669"/>
    <property type="project" value="InterPro"/>
</dbReference>
<proteinExistence type="predicted"/>
<dbReference type="PANTHER" id="PTHR10302:SF0">
    <property type="entry name" value="SINGLE-STRANDED DNA-BINDING PROTEIN, MITOCHONDRIAL"/>
    <property type="match status" value="1"/>
</dbReference>
<dbReference type="PROSITE" id="PS50935">
    <property type="entry name" value="SSB"/>
    <property type="match status" value="1"/>
</dbReference>
<evidence type="ECO:0000256" key="1">
    <source>
        <dbReference type="ARBA" id="ARBA00023125"/>
    </source>
</evidence>
<gene>
    <name evidence="5" type="primary">ssb</name>
    <name evidence="5" type="ordered locus">MLP_37140</name>
</gene>
<dbReference type="CDD" id="cd04496">
    <property type="entry name" value="SSB_OBF"/>
    <property type="match status" value="1"/>
</dbReference>
<dbReference type="Proteomes" id="UP000007947">
    <property type="component" value="Chromosome"/>
</dbReference>
<name>F5XP88_MICPN</name>
<organism evidence="5 6">
    <name type="scientific">Microlunatus phosphovorus (strain ATCC 700054 / DSM 10555 / JCM 9379 / NBRC 101784 / NCIMB 13414 / VKM Ac-1990 / NM-1)</name>
    <dbReference type="NCBI Taxonomy" id="1032480"/>
    <lineage>
        <taxon>Bacteria</taxon>
        <taxon>Bacillati</taxon>
        <taxon>Actinomycetota</taxon>
        <taxon>Actinomycetes</taxon>
        <taxon>Propionibacteriales</taxon>
        <taxon>Propionibacteriaceae</taxon>
        <taxon>Microlunatus</taxon>
    </lineage>
</organism>
<evidence type="ECO:0000256" key="4">
    <source>
        <dbReference type="SAM" id="MobiDB-lite"/>
    </source>
</evidence>
<keyword evidence="6" id="KW-1185">Reference proteome</keyword>
<keyword evidence="1 2" id="KW-0238">DNA-binding</keyword>
<protein>
    <recommendedName>
        <fullName evidence="3">Single-stranded DNA-binding protein</fullName>
    </recommendedName>
</protein>
<dbReference type="InterPro" id="IPR012340">
    <property type="entry name" value="NA-bd_OB-fold"/>
</dbReference>
<dbReference type="PANTHER" id="PTHR10302">
    <property type="entry name" value="SINGLE-STRANDED DNA-BINDING PROTEIN"/>
    <property type="match status" value="1"/>
</dbReference>
<reference evidence="5 6" key="1">
    <citation type="submission" date="2011-05" db="EMBL/GenBank/DDBJ databases">
        <title>Whole genome sequence of Microlunatus phosphovorus NM-1.</title>
        <authorList>
            <person name="Hosoyama A."/>
            <person name="Sasaki K."/>
            <person name="Harada T."/>
            <person name="Igarashi R."/>
            <person name="Kawakoshi A."/>
            <person name="Sasagawa M."/>
            <person name="Fukada J."/>
            <person name="Nakamura S."/>
            <person name="Katano Y."/>
            <person name="Hanada S."/>
            <person name="Kamagata Y."/>
            <person name="Nakamura N."/>
            <person name="Yamazaki S."/>
            <person name="Fujita N."/>
        </authorList>
    </citation>
    <scope>NUCLEOTIDE SEQUENCE [LARGE SCALE GENOMIC DNA]</scope>
    <source>
        <strain evidence="6">ATCC 700054 / DSM 10555 / JCM 9379 / NBRC 101784 / NCIMB 13414 / VKM Ac-1990 / NM-1</strain>
    </source>
</reference>
<dbReference type="SUPFAM" id="SSF50249">
    <property type="entry name" value="Nucleic acid-binding proteins"/>
    <property type="match status" value="1"/>
</dbReference>
<dbReference type="EMBL" id="AP012204">
    <property type="protein sequence ID" value="BAK36728.1"/>
    <property type="molecule type" value="Genomic_DNA"/>
</dbReference>
<sequence length="195" mass="20820">MDAYVQLTGNVGGAVEFRTGRLNAVPIASFRLAHTPRIRRNGEWVDGPTTWISVTCFRALAENVAASLHRGQPVLVAGRLRTNVWEKDGVTYERLMLEAMTVGHDLSRGTASFTKTATESPTDERADSLGEMLHHIENQHRDSGMEDEDPESPGAGCADGSSTDETGGGDSATGNRVGADPWARIEEDGVVAGVG</sequence>
<dbReference type="KEGG" id="mph:MLP_37140"/>
<feature type="region of interest" description="Disordered" evidence="4">
    <location>
        <begin position="139"/>
        <end position="195"/>
    </location>
</feature>
<evidence type="ECO:0000313" key="5">
    <source>
        <dbReference type="EMBL" id="BAK36728.1"/>
    </source>
</evidence>
<dbReference type="GO" id="GO:0003697">
    <property type="term" value="F:single-stranded DNA binding"/>
    <property type="evidence" value="ECO:0007669"/>
    <property type="project" value="InterPro"/>
</dbReference>
<dbReference type="Pfam" id="PF00436">
    <property type="entry name" value="SSB"/>
    <property type="match status" value="1"/>
</dbReference>
<dbReference type="NCBIfam" id="TIGR00621">
    <property type="entry name" value="ssb"/>
    <property type="match status" value="1"/>
</dbReference>
<dbReference type="OrthoDB" id="4427276at2"/>
<evidence type="ECO:0000256" key="3">
    <source>
        <dbReference type="RuleBase" id="RU000524"/>
    </source>
</evidence>
<dbReference type="HOGENOM" id="CLU_078758_1_4_11"/>
<dbReference type="InterPro" id="IPR000424">
    <property type="entry name" value="Primosome_PriB/ssb"/>
</dbReference>
<dbReference type="eggNOG" id="COG0629">
    <property type="taxonomic scope" value="Bacteria"/>
</dbReference>
<dbReference type="InterPro" id="IPR011344">
    <property type="entry name" value="ssDNA-bd"/>
</dbReference>
<accession>F5XP88</accession>
<dbReference type="AlphaFoldDB" id="F5XP88"/>
<evidence type="ECO:0000256" key="2">
    <source>
        <dbReference type="PROSITE-ProRule" id="PRU00252"/>
    </source>
</evidence>
<dbReference type="RefSeq" id="WP_013864577.1">
    <property type="nucleotide sequence ID" value="NC_015635.1"/>
</dbReference>
<evidence type="ECO:0000313" key="6">
    <source>
        <dbReference type="Proteomes" id="UP000007947"/>
    </source>
</evidence>
<dbReference type="Gene3D" id="2.40.50.140">
    <property type="entry name" value="Nucleic acid-binding proteins"/>
    <property type="match status" value="1"/>
</dbReference>